<sequence length="135" mass="15598">MGADGANPIHLIILVGDSDRQWLEPVYVNKNIKPMGRIGVIIPPGPDDPRMLLDACLAFAPELFLECRSLIPLMVKLKEYKRLDFDHNNPDIADDWDRLRQEARPIFQRFSLWECDFKKLGNDSRWRVAPTPDLD</sequence>
<gene>
    <name evidence="1" type="ORF">UBAL3_95450030</name>
</gene>
<protein>
    <submittedName>
        <fullName evidence="1">Uncharacterized protein</fullName>
    </submittedName>
</protein>
<evidence type="ECO:0000313" key="1">
    <source>
        <dbReference type="EMBL" id="EES51810.1"/>
    </source>
</evidence>
<dbReference type="Proteomes" id="UP000009374">
    <property type="component" value="Unassembled WGS sequence"/>
</dbReference>
<proteinExistence type="predicted"/>
<name>C6I030_9BACT</name>
<keyword evidence="2" id="KW-1185">Reference proteome</keyword>
<dbReference type="EMBL" id="GG693884">
    <property type="protein sequence ID" value="EES51810.1"/>
    <property type="molecule type" value="Genomic_DNA"/>
</dbReference>
<accession>C6I030</accession>
<organism evidence="1 2">
    <name type="scientific">Leptospirillum ferrodiazotrophum</name>
    <dbReference type="NCBI Taxonomy" id="412449"/>
    <lineage>
        <taxon>Bacteria</taxon>
        <taxon>Pseudomonadati</taxon>
        <taxon>Nitrospirota</taxon>
        <taxon>Nitrospiria</taxon>
        <taxon>Nitrospirales</taxon>
        <taxon>Nitrospiraceae</taxon>
        <taxon>Leptospirillum</taxon>
    </lineage>
</organism>
<dbReference type="AlphaFoldDB" id="C6I030"/>
<evidence type="ECO:0000313" key="2">
    <source>
        <dbReference type="Proteomes" id="UP000009374"/>
    </source>
</evidence>
<reference evidence="1 2" key="1">
    <citation type="journal article" date="2009" name="Appl. Environ. Microbiol.">
        <title>Community genomic and proteomic analyses of chemoautotrophic iron-oxidizing "Leptospirillum rubarum" (Group II) and "Leptospirillum ferrodiazotrophum" (Group III) bacteria in acid mine drainage biofilms.</title>
        <authorList>
            <person name="Goltsman D.S."/>
            <person name="Denef V.J."/>
            <person name="Singer S.W."/>
            <person name="VerBerkmoes N.C."/>
            <person name="Lefsrud M."/>
            <person name="Mueller R.S."/>
            <person name="Dick G.J."/>
            <person name="Sun C.L."/>
            <person name="Wheeler K.E."/>
            <person name="Zemla A."/>
            <person name="Baker B.J."/>
            <person name="Hauser L."/>
            <person name="Land M."/>
            <person name="Shah M.B."/>
            <person name="Thelen M.P."/>
            <person name="Hettich R.L."/>
            <person name="Banfield J.F."/>
        </authorList>
    </citation>
    <scope>NUCLEOTIDE SEQUENCE [LARGE SCALE GENOMIC DNA]</scope>
</reference>